<dbReference type="AlphaFoldDB" id="A0A9Q0NDJ2"/>
<accession>A0A9Q0NDJ2</accession>
<name>A0A9Q0NDJ2_9DIPT</name>
<organism evidence="2 3">
    <name type="scientific">Pseudolycoriella hygida</name>
    <dbReference type="NCBI Taxonomy" id="35572"/>
    <lineage>
        <taxon>Eukaryota</taxon>
        <taxon>Metazoa</taxon>
        <taxon>Ecdysozoa</taxon>
        <taxon>Arthropoda</taxon>
        <taxon>Hexapoda</taxon>
        <taxon>Insecta</taxon>
        <taxon>Pterygota</taxon>
        <taxon>Neoptera</taxon>
        <taxon>Endopterygota</taxon>
        <taxon>Diptera</taxon>
        <taxon>Nematocera</taxon>
        <taxon>Sciaroidea</taxon>
        <taxon>Sciaridae</taxon>
        <taxon>Pseudolycoriella</taxon>
    </lineage>
</organism>
<proteinExistence type="predicted"/>
<dbReference type="EMBL" id="WJQU01000001">
    <property type="protein sequence ID" value="KAJ6647706.1"/>
    <property type="molecule type" value="Genomic_DNA"/>
</dbReference>
<dbReference type="Proteomes" id="UP001151699">
    <property type="component" value="Chromosome A"/>
</dbReference>
<gene>
    <name evidence="2" type="ORF">Bhyg_02929</name>
</gene>
<feature type="region of interest" description="Disordered" evidence="1">
    <location>
        <begin position="78"/>
        <end position="107"/>
    </location>
</feature>
<evidence type="ECO:0000256" key="1">
    <source>
        <dbReference type="SAM" id="MobiDB-lite"/>
    </source>
</evidence>
<feature type="region of interest" description="Disordered" evidence="1">
    <location>
        <begin position="1"/>
        <end position="31"/>
    </location>
</feature>
<comment type="caution">
    <text evidence="2">The sequence shown here is derived from an EMBL/GenBank/DDBJ whole genome shotgun (WGS) entry which is preliminary data.</text>
</comment>
<sequence length="107" mass="11965">MALSSNSRNDNIELEPLTTKQIPGALCTTPKPKRANVKKLQFSTPEISTISGNSRLLPSRRREEAMVMANLRKRVAACDLPRMKPTPEDPNANESEEQLDNRPLLPK</sequence>
<evidence type="ECO:0000313" key="2">
    <source>
        <dbReference type="EMBL" id="KAJ6647706.1"/>
    </source>
</evidence>
<feature type="non-terminal residue" evidence="2">
    <location>
        <position position="1"/>
    </location>
</feature>
<keyword evidence="3" id="KW-1185">Reference proteome</keyword>
<reference evidence="2" key="1">
    <citation type="submission" date="2022-07" db="EMBL/GenBank/DDBJ databases">
        <authorList>
            <person name="Trinca V."/>
            <person name="Uliana J.V.C."/>
            <person name="Torres T.T."/>
            <person name="Ward R.J."/>
            <person name="Monesi N."/>
        </authorList>
    </citation>
    <scope>NUCLEOTIDE SEQUENCE</scope>
    <source>
        <strain evidence="2">HSMRA1968</strain>
        <tissue evidence="2">Whole embryos</tissue>
    </source>
</reference>
<protein>
    <submittedName>
        <fullName evidence="2">Uncharacterized protein</fullName>
    </submittedName>
</protein>
<dbReference type="OrthoDB" id="337038at2759"/>
<evidence type="ECO:0000313" key="3">
    <source>
        <dbReference type="Proteomes" id="UP001151699"/>
    </source>
</evidence>